<dbReference type="OrthoDB" id="9946013at2759"/>
<keyword evidence="11" id="KW-1185">Reference proteome</keyword>
<evidence type="ECO:0000256" key="3">
    <source>
        <dbReference type="ARBA" id="ARBA00022989"/>
    </source>
</evidence>
<evidence type="ECO:0000313" key="11">
    <source>
        <dbReference type="Proteomes" id="UP000324222"/>
    </source>
</evidence>
<evidence type="ECO:0000256" key="7">
    <source>
        <dbReference type="ARBA" id="ARBA00023224"/>
    </source>
</evidence>
<dbReference type="SUPFAM" id="SSF81321">
    <property type="entry name" value="Family A G protein-coupled receptor-like"/>
    <property type="match status" value="1"/>
</dbReference>
<keyword evidence="8" id="KW-0716">Sensory transduction</keyword>
<evidence type="ECO:0000256" key="8">
    <source>
        <dbReference type="ARBA" id="ARBA00023305"/>
    </source>
</evidence>
<dbReference type="GO" id="GO:0016020">
    <property type="term" value="C:membrane"/>
    <property type="evidence" value="ECO:0007669"/>
    <property type="project" value="UniProtKB-SubCell"/>
</dbReference>
<protein>
    <submittedName>
        <fullName evidence="10">Melanopsin</fullName>
    </submittedName>
</protein>
<dbReference type="GO" id="GO:0004930">
    <property type="term" value="F:G protein-coupled receptor activity"/>
    <property type="evidence" value="ECO:0007669"/>
    <property type="project" value="UniProtKB-KW"/>
</dbReference>
<keyword evidence="7" id="KW-0807">Transducer</keyword>
<dbReference type="AlphaFoldDB" id="A0A5B7ICN8"/>
<keyword evidence="3" id="KW-1133">Transmembrane helix</keyword>
<sequence>MGRVMRVVVVVVVMVVGSVSEYCANTGGGIGRFRRLRTPANTFIVNLAASDLITSVLHSMAAYSSFRHQWSFGRLGMQCEMYNGDEYRREQ</sequence>
<accession>A0A5B7ICN8</accession>
<feature type="signal peptide" evidence="9">
    <location>
        <begin position="1"/>
        <end position="20"/>
    </location>
</feature>
<evidence type="ECO:0000256" key="9">
    <source>
        <dbReference type="SAM" id="SignalP"/>
    </source>
</evidence>
<proteinExistence type="predicted"/>
<organism evidence="10 11">
    <name type="scientific">Portunus trituberculatus</name>
    <name type="common">Swimming crab</name>
    <name type="synonym">Neptunus trituberculatus</name>
    <dbReference type="NCBI Taxonomy" id="210409"/>
    <lineage>
        <taxon>Eukaryota</taxon>
        <taxon>Metazoa</taxon>
        <taxon>Ecdysozoa</taxon>
        <taxon>Arthropoda</taxon>
        <taxon>Crustacea</taxon>
        <taxon>Multicrustacea</taxon>
        <taxon>Malacostraca</taxon>
        <taxon>Eumalacostraca</taxon>
        <taxon>Eucarida</taxon>
        <taxon>Decapoda</taxon>
        <taxon>Pleocyemata</taxon>
        <taxon>Brachyura</taxon>
        <taxon>Eubrachyura</taxon>
        <taxon>Portunoidea</taxon>
        <taxon>Portunidae</taxon>
        <taxon>Portuninae</taxon>
        <taxon>Portunus</taxon>
    </lineage>
</organism>
<reference evidence="10 11" key="1">
    <citation type="submission" date="2019-05" db="EMBL/GenBank/DDBJ databases">
        <title>Another draft genome of Portunus trituberculatus and its Hox gene families provides insights of decapod evolution.</title>
        <authorList>
            <person name="Jeong J.-H."/>
            <person name="Song I."/>
            <person name="Kim S."/>
            <person name="Choi T."/>
            <person name="Kim D."/>
            <person name="Ryu S."/>
            <person name="Kim W."/>
        </authorList>
    </citation>
    <scope>NUCLEOTIDE SEQUENCE [LARGE SCALE GENOMIC DNA]</scope>
    <source>
        <tissue evidence="10">Muscle</tissue>
    </source>
</reference>
<dbReference type="GO" id="GO:0007601">
    <property type="term" value="P:visual perception"/>
    <property type="evidence" value="ECO:0007669"/>
    <property type="project" value="UniProtKB-KW"/>
</dbReference>
<evidence type="ECO:0000256" key="5">
    <source>
        <dbReference type="ARBA" id="ARBA00023136"/>
    </source>
</evidence>
<keyword evidence="9" id="KW-0732">Signal</keyword>
<dbReference type="InterPro" id="IPR000276">
    <property type="entry name" value="GPCR_Rhodpsn"/>
</dbReference>
<dbReference type="InterPro" id="IPR050125">
    <property type="entry name" value="GPCR_opsins"/>
</dbReference>
<name>A0A5B7ICN8_PORTR</name>
<evidence type="ECO:0000313" key="10">
    <source>
        <dbReference type="EMBL" id="MPC78688.1"/>
    </source>
</evidence>
<dbReference type="Proteomes" id="UP000324222">
    <property type="component" value="Unassembled WGS sequence"/>
</dbReference>
<keyword evidence="5" id="KW-0472">Membrane</keyword>
<dbReference type="PANTHER" id="PTHR24240">
    <property type="entry name" value="OPSIN"/>
    <property type="match status" value="1"/>
</dbReference>
<dbReference type="Gene3D" id="1.20.1070.10">
    <property type="entry name" value="Rhodopsin 7-helix transmembrane proteins"/>
    <property type="match status" value="1"/>
</dbReference>
<evidence type="ECO:0000256" key="2">
    <source>
        <dbReference type="ARBA" id="ARBA00022692"/>
    </source>
</evidence>
<evidence type="ECO:0000256" key="1">
    <source>
        <dbReference type="ARBA" id="ARBA00004141"/>
    </source>
</evidence>
<dbReference type="EMBL" id="VSRR010049098">
    <property type="protein sequence ID" value="MPC78688.1"/>
    <property type="molecule type" value="Genomic_DNA"/>
</dbReference>
<evidence type="ECO:0000256" key="6">
    <source>
        <dbReference type="ARBA" id="ARBA00023170"/>
    </source>
</evidence>
<evidence type="ECO:0000256" key="4">
    <source>
        <dbReference type="ARBA" id="ARBA00023040"/>
    </source>
</evidence>
<keyword evidence="6" id="KW-0675">Receptor</keyword>
<feature type="chain" id="PRO_5023050932" evidence="9">
    <location>
        <begin position="21"/>
        <end position="91"/>
    </location>
</feature>
<keyword evidence="4" id="KW-0297">G-protein coupled receptor</keyword>
<keyword evidence="8" id="KW-0844">Vision</keyword>
<dbReference type="Pfam" id="PF00001">
    <property type="entry name" value="7tm_1"/>
    <property type="match status" value="1"/>
</dbReference>
<comment type="subcellular location">
    <subcellularLocation>
        <location evidence="1">Membrane</location>
        <topology evidence="1">Multi-pass membrane protein</topology>
    </subcellularLocation>
</comment>
<comment type="caution">
    <text evidence="10">The sequence shown here is derived from an EMBL/GenBank/DDBJ whole genome shotgun (WGS) entry which is preliminary data.</text>
</comment>
<gene>
    <name evidence="10" type="primary">OPN4</name>
    <name evidence="10" type="ORF">E2C01_073182</name>
</gene>
<keyword evidence="2" id="KW-0812">Transmembrane</keyword>